<organism evidence="1">
    <name type="scientific">Tanacetum cinerariifolium</name>
    <name type="common">Dalmatian daisy</name>
    <name type="synonym">Chrysanthemum cinerariifolium</name>
    <dbReference type="NCBI Taxonomy" id="118510"/>
    <lineage>
        <taxon>Eukaryota</taxon>
        <taxon>Viridiplantae</taxon>
        <taxon>Streptophyta</taxon>
        <taxon>Embryophyta</taxon>
        <taxon>Tracheophyta</taxon>
        <taxon>Spermatophyta</taxon>
        <taxon>Magnoliopsida</taxon>
        <taxon>eudicotyledons</taxon>
        <taxon>Gunneridae</taxon>
        <taxon>Pentapetalae</taxon>
        <taxon>asterids</taxon>
        <taxon>campanulids</taxon>
        <taxon>Asterales</taxon>
        <taxon>Asteraceae</taxon>
        <taxon>Asteroideae</taxon>
        <taxon>Anthemideae</taxon>
        <taxon>Anthemidinae</taxon>
        <taxon>Tanacetum</taxon>
    </lineage>
</organism>
<evidence type="ECO:0000313" key="1">
    <source>
        <dbReference type="EMBL" id="GFC98103.1"/>
    </source>
</evidence>
<accession>A0A699SMJ2</accession>
<protein>
    <submittedName>
        <fullName evidence="1">Reverse transcriptase domain-containing protein</fullName>
    </submittedName>
</protein>
<name>A0A699SMJ2_TANCI</name>
<dbReference type="GO" id="GO:0003964">
    <property type="term" value="F:RNA-directed DNA polymerase activity"/>
    <property type="evidence" value="ECO:0007669"/>
    <property type="project" value="UniProtKB-KW"/>
</dbReference>
<sequence>KLKSHWSGLFTISHVYLYDTVKLSQPDMPNFKVNGHRLKHYFGEDIPKLVLISKNSPETIEFEELGQAKRH</sequence>
<keyword evidence="1" id="KW-0548">Nucleotidyltransferase</keyword>
<proteinExistence type="predicted"/>
<dbReference type="AlphaFoldDB" id="A0A699SMJ2"/>
<comment type="caution">
    <text evidence="1">The sequence shown here is derived from an EMBL/GenBank/DDBJ whole genome shotgun (WGS) entry which is preliminary data.</text>
</comment>
<keyword evidence="1" id="KW-0808">Transferase</keyword>
<gene>
    <name evidence="1" type="ORF">Tci_870073</name>
</gene>
<keyword evidence="1" id="KW-0695">RNA-directed DNA polymerase</keyword>
<reference evidence="1" key="1">
    <citation type="journal article" date="2019" name="Sci. Rep.">
        <title>Draft genome of Tanacetum cinerariifolium, the natural source of mosquito coil.</title>
        <authorList>
            <person name="Yamashiro T."/>
            <person name="Shiraishi A."/>
            <person name="Satake H."/>
            <person name="Nakayama K."/>
        </authorList>
    </citation>
    <scope>NUCLEOTIDE SEQUENCE</scope>
</reference>
<dbReference type="EMBL" id="BKCJ011170070">
    <property type="protein sequence ID" value="GFC98103.1"/>
    <property type="molecule type" value="Genomic_DNA"/>
</dbReference>
<feature type="non-terminal residue" evidence="1">
    <location>
        <position position="1"/>
    </location>
</feature>